<dbReference type="OrthoDB" id="2331100at2759"/>
<keyword evidence="4" id="KW-0472">Membrane</keyword>
<evidence type="ECO:0000256" key="1">
    <source>
        <dbReference type="ARBA" id="ARBA00022723"/>
    </source>
</evidence>
<keyword evidence="4" id="KW-1133">Transmembrane helix</keyword>
<dbReference type="PROSITE" id="PS00196">
    <property type="entry name" value="COPPER_BLUE"/>
    <property type="match status" value="1"/>
</dbReference>
<reference evidence="8" key="3">
    <citation type="journal article" date="2020" name="Plant Biotechnol. J.">
        <title>The pomegranate (Punica granatum L.) draft genome dissects genetic divergence between soft- and hard-seeded cultivars.</title>
        <authorList>
            <person name="Luo X."/>
            <person name="Li H."/>
            <person name="Wu Z."/>
            <person name="Yao W."/>
            <person name="Zhao P."/>
            <person name="Cao D."/>
            <person name="Yu H."/>
            <person name="Li K."/>
            <person name="Poudel K."/>
            <person name="Zhao D."/>
            <person name="Zhang F."/>
            <person name="Xia X."/>
            <person name="Chen L."/>
            <person name="Wang Q."/>
            <person name="Jing D."/>
            <person name="Cao S."/>
        </authorList>
    </citation>
    <scope>NUCLEOTIDE SEQUENCE [LARGE SCALE GENOMIC DNA]</scope>
</reference>
<evidence type="ECO:0000256" key="4">
    <source>
        <dbReference type="SAM" id="Phobius"/>
    </source>
</evidence>
<keyword evidence="2" id="KW-0186">Copper</keyword>
<keyword evidence="1" id="KW-0479">Metal-binding</keyword>
<dbReference type="PANTHER" id="PTHR33021">
    <property type="entry name" value="BLUE COPPER PROTEIN"/>
    <property type="match status" value="1"/>
</dbReference>
<evidence type="ECO:0000313" key="9">
    <source>
        <dbReference type="RefSeq" id="XP_031381645.1"/>
    </source>
</evidence>
<organism evidence="6 7">
    <name type="scientific">Punica granatum</name>
    <name type="common">Pomegranate</name>
    <dbReference type="NCBI Taxonomy" id="22663"/>
    <lineage>
        <taxon>Eukaryota</taxon>
        <taxon>Viridiplantae</taxon>
        <taxon>Streptophyta</taxon>
        <taxon>Embryophyta</taxon>
        <taxon>Tracheophyta</taxon>
        <taxon>Spermatophyta</taxon>
        <taxon>Magnoliopsida</taxon>
        <taxon>eudicotyledons</taxon>
        <taxon>Gunneridae</taxon>
        <taxon>Pentapetalae</taxon>
        <taxon>rosids</taxon>
        <taxon>malvids</taxon>
        <taxon>Myrtales</taxon>
        <taxon>Lythraceae</taxon>
        <taxon>Punica</taxon>
    </lineage>
</organism>
<dbReference type="EMBL" id="MTKT01004399">
    <property type="protein sequence ID" value="OWM71441.1"/>
    <property type="molecule type" value="Genomic_DNA"/>
</dbReference>
<dbReference type="GeneID" id="116196187"/>
<feature type="transmembrane region" description="Helical" evidence="4">
    <location>
        <begin position="21"/>
        <end position="42"/>
    </location>
</feature>
<evidence type="ECO:0000259" key="5">
    <source>
        <dbReference type="PROSITE" id="PS51485"/>
    </source>
</evidence>
<dbReference type="PANTHER" id="PTHR33021:SF489">
    <property type="entry name" value="BASIC BLUE PROTEIN-LIKE"/>
    <property type="match status" value="1"/>
</dbReference>
<dbReference type="SUPFAM" id="SSF49503">
    <property type="entry name" value="Cupredoxins"/>
    <property type="match status" value="1"/>
</dbReference>
<feature type="domain" description="Phytocyanin" evidence="5">
    <location>
        <begin position="38"/>
        <end position="138"/>
    </location>
</feature>
<dbReference type="FunFam" id="2.60.40.420:FF:000003">
    <property type="entry name" value="Blue copper"/>
    <property type="match status" value="1"/>
</dbReference>
<evidence type="ECO:0000256" key="3">
    <source>
        <dbReference type="ARBA" id="ARBA00023180"/>
    </source>
</evidence>
<dbReference type="RefSeq" id="XP_031381645.1">
    <property type="nucleotide sequence ID" value="XM_031525785.1"/>
</dbReference>
<dbReference type="CDD" id="cd04216">
    <property type="entry name" value="Phytocyanin"/>
    <property type="match status" value="1"/>
</dbReference>
<sequence>MYRISQSERGGGEEGMESVMGAALAMMVMMLVEGAMAAQLMVGGSQGWDESTDFNSWASSETFKVGDQLVFKYAQGLHSVVELADESAYKSCDTGTAVNSMSSGNDVVKLTKPGTRYFGCGTPGHCGQGMKLKVNVAAGSAPSTPASQSSSPTTTSGAAPSFRAWSPLFLLVAAVITLFVLDYSSMC</sequence>
<evidence type="ECO:0000313" key="6">
    <source>
        <dbReference type="EMBL" id="OWM71441.1"/>
    </source>
</evidence>
<evidence type="ECO:0000313" key="8">
    <source>
        <dbReference type="Proteomes" id="UP000515151"/>
    </source>
</evidence>
<evidence type="ECO:0000313" key="7">
    <source>
        <dbReference type="Proteomes" id="UP000197138"/>
    </source>
</evidence>
<dbReference type="GO" id="GO:0009055">
    <property type="term" value="F:electron transfer activity"/>
    <property type="evidence" value="ECO:0007669"/>
    <property type="project" value="InterPro"/>
</dbReference>
<dbReference type="Pfam" id="PF02298">
    <property type="entry name" value="Cu_bind_like"/>
    <property type="match status" value="1"/>
</dbReference>
<keyword evidence="3" id="KW-0325">Glycoprotein</keyword>
<dbReference type="Gene3D" id="2.60.40.420">
    <property type="entry name" value="Cupredoxins - blue copper proteins"/>
    <property type="match status" value="1"/>
</dbReference>
<proteinExistence type="predicted"/>
<evidence type="ECO:0000256" key="2">
    <source>
        <dbReference type="ARBA" id="ARBA00023008"/>
    </source>
</evidence>
<dbReference type="Proteomes" id="UP000515151">
    <property type="component" value="Chromosome 2"/>
</dbReference>
<dbReference type="GO" id="GO:0046872">
    <property type="term" value="F:metal ion binding"/>
    <property type="evidence" value="ECO:0007669"/>
    <property type="project" value="UniProtKB-KW"/>
</dbReference>
<reference evidence="6" key="2">
    <citation type="submission" date="2017-06" db="EMBL/GenBank/DDBJ databases">
        <title>The pomegranate genome and the genomics of punicalagin biosynthesis.</title>
        <authorList>
            <person name="Xu C."/>
        </authorList>
    </citation>
    <scope>NUCLEOTIDE SEQUENCE [LARGE SCALE GENOMIC DNA]</scope>
    <source>
        <tissue evidence="6">Fresh leaf</tissue>
    </source>
</reference>
<keyword evidence="4" id="KW-0812">Transmembrane</keyword>
<dbReference type="PROSITE" id="PS51485">
    <property type="entry name" value="PHYTOCYANIN"/>
    <property type="match status" value="1"/>
</dbReference>
<reference evidence="7" key="1">
    <citation type="journal article" date="2017" name="Plant J.">
        <title>The pomegranate (Punica granatum L.) genome and the genomics of punicalagin biosynthesis.</title>
        <authorList>
            <person name="Qin G."/>
            <person name="Xu C."/>
            <person name="Ming R."/>
            <person name="Tang H."/>
            <person name="Guyot R."/>
            <person name="Kramer E.M."/>
            <person name="Hu Y."/>
            <person name="Yi X."/>
            <person name="Qi Y."/>
            <person name="Xu X."/>
            <person name="Gao Z."/>
            <person name="Pan H."/>
            <person name="Jian J."/>
            <person name="Tian Y."/>
            <person name="Yue Z."/>
            <person name="Xu Y."/>
        </authorList>
    </citation>
    <scope>NUCLEOTIDE SEQUENCE [LARGE SCALE GENOMIC DNA]</scope>
    <source>
        <strain evidence="7">cv. Dabenzi</strain>
    </source>
</reference>
<dbReference type="InterPro" id="IPR008972">
    <property type="entry name" value="Cupredoxin"/>
</dbReference>
<keyword evidence="8" id="KW-1185">Reference proteome</keyword>
<gene>
    <name evidence="9" type="primary">LOC116196187</name>
    <name evidence="6" type="ORF">CDL15_Pgr005628</name>
</gene>
<accession>A0A218WGU8</accession>
<dbReference type="AlphaFoldDB" id="A0A218WGU8"/>
<dbReference type="InterPro" id="IPR028871">
    <property type="entry name" value="BlueCu_1_BS"/>
</dbReference>
<dbReference type="GO" id="GO:0005886">
    <property type="term" value="C:plasma membrane"/>
    <property type="evidence" value="ECO:0007669"/>
    <property type="project" value="TreeGrafter"/>
</dbReference>
<reference evidence="9" key="4">
    <citation type="submission" date="2025-04" db="UniProtKB">
        <authorList>
            <consortium name="RefSeq"/>
        </authorList>
    </citation>
    <scope>IDENTIFICATION</scope>
    <source>
        <tissue evidence="9">Leaf</tissue>
    </source>
</reference>
<feature type="transmembrane region" description="Helical" evidence="4">
    <location>
        <begin position="164"/>
        <end position="181"/>
    </location>
</feature>
<dbReference type="InterPro" id="IPR003245">
    <property type="entry name" value="Phytocyanin_dom"/>
</dbReference>
<protein>
    <submittedName>
        <fullName evidence="9">Mavicyanin</fullName>
    </submittedName>
</protein>
<name>A0A218WGU8_PUNGR</name>
<dbReference type="InterPro" id="IPR039391">
    <property type="entry name" value="Phytocyanin-like"/>
</dbReference>
<dbReference type="Proteomes" id="UP000197138">
    <property type="component" value="Unassembled WGS sequence"/>
</dbReference>